<proteinExistence type="predicted"/>
<evidence type="ECO:0000313" key="1">
    <source>
        <dbReference type="EMBL" id="KAF9651237.1"/>
    </source>
</evidence>
<accession>A0ACB6ZNQ9</accession>
<dbReference type="EMBL" id="MU117977">
    <property type="protein sequence ID" value="KAF9651237.1"/>
    <property type="molecule type" value="Genomic_DNA"/>
</dbReference>
<evidence type="ECO:0000313" key="2">
    <source>
        <dbReference type="Proteomes" id="UP000886501"/>
    </source>
</evidence>
<sequence length="367" mass="40508">MTIPPINGVNSVIDGRLYIGSLQVALSSSQRSALGITHVLSVCPDYPAEPEDKYHLCIPVQDSEFENLLVHLPIACSFIQGAIDAGGKVLVHCVMGVSRSATVTCAYLMRTRKLSVTKAIGYLRDRRPQIHPNYGFLKQLHTFAACNYNPAPCDSAYRTWKRRQAQDVNHFLNIMSDTTTVIPDQLMMSSDFTEDLEEAQWLLHDMGISHVVSASSSVMQTSKDLESFVTCRYFDIPDGNMDALVVVLRRICDFIHTAIRNGGRVLVYCSSESRASVIVCAYLMFSQRISAKAATNILHTVLPFFEPSQSFRNHLQLFESCQCNPRPRSASVKGANSVAFSCPATEDTPSTPPTFGNTLKPITTGMA</sequence>
<reference evidence="1" key="2">
    <citation type="journal article" date="2020" name="Nat. Commun.">
        <title>Large-scale genome sequencing of mycorrhizal fungi provides insights into the early evolution of symbiotic traits.</title>
        <authorList>
            <person name="Miyauchi S."/>
            <person name="Kiss E."/>
            <person name="Kuo A."/>
            <person name="Drula E."/>
            <person name="Kohler A."/>
            <person name="Sanchez-Garcia M."/>
            <person name="Morin E."/>
            <person name="Andreopoulos B."/>
            <person name="Barry K.W."/>
            <person name="Bonito G."/>
            <person name="Buee M."/>
            <person name="Carver A."/>
            <person name="Chen C."/>
            <person name="Cichocki N."/>
            <person name="Clum A."/>
            <person name="Culley D."/>
            <person name="Crous P.W."/>
            <person name="Fauchery L."/>
            <person name="Girlanda M."/>
            <person name="Hayes R.D."/>
            <person name="Keri Z."/>
            <person name="LaButti K."/>
            <person name="Lipzen A."/>
            <person name="Lombard V."/>
            <person name="Magnuson J."/>
            <person name="Maillard F."/>
            <person name="Murat C."/>
            <person name="Nolan M."/>
            <person name="Ohm R.A."/>
            <person name="Pangilinan J."/>
            <person name="Pereira M.F."/>
            <person name="Perotto S."/>
            <person name="Peter M."/>
            <person name="Pfister S."/>
            <person name="Riley R."/>
            <person name="Sitrit Y."/>
            <person name="Stielow J.B."/>
            <person name="Szollosi G."/>
            <person name="Zifcakova L."/>
            <person name="Stursova M."/>
            <person name="Spatafora J.W."/>
            <person name="Tedersoo L."/>
            <person name="Vaario L.M."/>
            <person name="Yamada A."/>
            <person name="Yan M."/>
            <person name="Wang P."/>
            <person name="Xu J."/>
            <person name="Bruns T."/>
            <person name="Baldrian P."/>
            <person name="Vilgalys R."/>
            <person name="Dunand C."/>
            <person name="Henrissat B."/>
            <person name="Grigoriev I.V."/>
            <person name="Hibbett D."/>
            <person name="Nagy L.G."/>
            <person name="Martin F.M."/>
        </authorList>
    </citation>
    <scope>NUCLEOTIDE SEQUENCE</scope>
    <source>
        <strain evidence="1">P2</strain>
    </source>
</reference>
<name>A0ACB6ZNQ9_THEGA</name>
<reference evidence="1" key="1">
    <citation type="submission" date="2019-10" db="EMBL/GenBank/DDBJ databases">
        <authorList>
            <consortium name="DOE Joint Genome Institute"/>
            <person name="Kuo A."/>
            <person name="Miyauchi S."/>
            <person name="Kiss E."/>
            <person name="Drula E."/>
            <person name="Kohler A."/>
            <person name="Sanchez-Garcia M."/>
            <person name="Andreopoulos B."/>
            <person name="Barry K.W."/>
            <person name="Bonito G."/>
            <person name="Buee M."/>
            <person name="Carver A."/>
            <person name="Chen C."/>
            <person name="Cichocki N."/>
            <person name="Clum A."/>
            <person name="Culley D."/>
            <person name="Crous P.W."/>
            <person name="Fauchery L."/>
            <person name="Girlanda M."/>
            <person name="Hayes R."/>
            <person name="Keri Z."/>
            <person name="Labutti K."/>
            <person name="Lipzen A."/>
            <person name="Lombard V."/>
            <person name="Magnuson J."/>
            <person name="Maillard F."/>
            <person name="Morin E."/>
            <person name="Murat C."/>
            <person name="Nolan M."/>
            <person name="Ohm R."/>
            <person name="Pangilinan J."/>
            <person name="Pereira M."/>
            <person name="Perotto S."/>
            <person name="Peter M."/>
            <person name="Riley R."/>
            <person name="Sitrit Y."/>
            <person name="Stielow B."/>
            <person name="Szollosi G."/>
            <person name="Zifcakova L."/>
            <person name="Stursova M."/>
            <person name="Spatafora J.W."/>
            <person name="Tedersoo L."/>
            <person name="Vaario L.-M."/>
            <person name="Yamada A."/>
            <person name="Yan M."/>
            <person name="Wang P."/>
            <person name="Xu J."/>
            <person name="Bruns T."/>
            <person name="Baldrian P."/>
            <person name="Vilgalys R."/>
            <person name="Henrissat B."/>
            <person name="Grigoriev I.V."/>
            <person name="Hibbett D."/>
            <person name="Nagy L.G."/>
            <person name="Martin F.M."/>
        </authorList>
    </citation>
    <scope>NUCLEOTIDE SEQUENCE</scope>
    <source>
        <strain evidence="1">P2</strain>
    </source>
</reference>
<comment type="caution">
    <text evidence="1">The sequence shown here is derived from an EMBL/GenBank/DDBJ whole genome shotgun (WGS) entry which is preliminary data.</text>
</comment>
<dbReference type="Proteomes" id="UP000886501">
    <property type="component" value="Unassembled WGS sequence"/>
</dbReference>
<protein>
    <submittedName>
        <fullName evidence="1">DSPc-domain-containing protein</fullName>
    </submittedName>
</protein>
<keyword evidence="2" id="KW-1185">Reference proteome</keyword>
<gene>
    <name evidence="1" type="ORF">BDM02DRAFT_3110957</name>
</gene>
<organism evidence="1 2">
    <name type="scientific">Thelephora ganbajun</name>
    <name type="common">Ganba fungus</name>
    <dbReference type="NCBI Taxonomy" id="370292"/>
    <lineage>
        <taxon>Eukaryota</taxon>
        <taxon>Fungi</taxon>
        <taxon>Dikarya</taxon>
        <taxon>Basidiomycota</taxon>
        <taxon>Agaricomycotina</taxon>
        <taxon>Agaricomycetes</taxon>
        <taxon>Thelephorales</taxon>
        <taxon>Thelephoraceae</taxon>
        <taxon>Thelephora</taxon>
    </lineage>
</organism>